<feature type="transmembrane region" description="Helical" evidence="2">
    <location>
        <begin position="88"/>
        <end position="105"/>
    </location>
</feature>
<accession>A0ABU6CT88</accession>
<name>A0ABU6CT88_9GAMM</name>
<organism evidence="3 4">
    <name type="scientific">Candidatus Thiothrix phosphatis</name>
    <dbReference type="NCBI Taxonomy" id="3112415"/>
    <lineage>
        <taxon>Bacteria</taxon>
        <taxon>Pseudomonadati</taxon>
        <taxon>Pseudomonadota</taxon>
        <taxon>Gammaproteobacteria</taxon>
        <taxon>Thiotrichales</taxon>
        <taxon>Thiotrichaceae</taxon>
        <taxon>Thiothrix</taxon>
    </lineage>
</organism>
<gene>
    <name evidence="3" type="ORF">VSS37_03525</name>
</gene>
<dbReference type="EMBL" id="JAYMYJ010000029">
    <property type="protein sequence ID" value="MEB4590041.1"/>
    <property type="molecule type" value="Genomic_DNA"/>
</dbReference>
<feature type="transmembrane region" description="Helical" evidence="2">
    <location>
        <begin position="117"/>
        <end position="142"/>
    </location>
</feature>
<dbReference type="Proteomes" id="UP001308005">
    <property type="component" value="Unassembled WGS sequence"/>
</dbReference>
<comment type="caution">
    <text evidence="3">The sequence shown here is derived from an EMBL/GenBank/DDBJ whole genome shotgun (WGS) entry which is preliminary data.</text>
</comment>
<keyword evidence="2" id="KW-0472">Membrane</keyword>
<proteinExistence type="predicted"/>
<evidence type="ECO:0000313" key="4">
    <source>
        <dbReference type="Proteomes" id="UP001308005"/>
    </source>
</evidence>
<keyword evidence="2" id="KW-1133">Transmembrane helix</keyword>
<evidence type="ECO:0000256" key="1">
    <source>
        <dbReference type="SAM" id="MobiDB-lite"/>
    </source>
</evidence>
<reference evidence="3 4" key="2">
    <citation type="submission" date="2024-01" db="EMBL/GenBank/DDBJ databases">
        <authorList>
            <person name="Xie X."/>
        </authorList>
    </citation>
    <scope>NUCLEOTIDE SEQUENCE [LARGE SCALE GENOMIC DNA]</scope>
    <source>
        <strain evidence="3">SCUT-1</strain>
    </source>
</reference>
<feature type="region of interest" description="Disordered" evidence="1">
    <location>
        <begin position="1"/>
        <end position="24"/>
    </location>
</feature>
<keyword evidence="2" id="KW-0812">Transmembrane</keyword>
<evidence type="ECO:0000313" key="3">
    <source>
        <dbReference type="EMBL" id="MEB4590041.1"/>
    </source>
</evidence>
<protein>
    <submittedName>
        <fullName evidence="3">Uncharacterized protein</fullName>
    </submittedName>
</protein>
<reference evidence="4" key="1">
    <citation type="submission" date="2023-07" db="EMBL/GenBank/DDBJ databases">
        <title>The carbon used by Thiothrix.</title>
        <authorList>
            <person name="Chen L."/>
        </authorList>
    </citation>
    <scope>NUCLEOTIDE SEQUENCE [LARGE SCALE GENOMIC DNA]</scope>
</reference>
<dbReference type="RefSeq" id="WP_324693273.1">
    <property type="nucleotide sequence ID" value="NZ_JAYMYJ010000029.1"/>
</dbReference>
<keyword evidence="4" id="KW-1185">Reference proteome</keyword>
<evidence type="ECO:0000256" key="2">
    <source>
        <dbReference type="SAM" id="Phobius"/>
    </source>
</evidence>
<sequence>MSKQHLPLWLQHANGDAPTPTPAEVKEDFQRERKAADDALTGKPDSAETKAMHAALMQHYGAMTLDGKPPATGARLAAAFARIDWKRVFIVAVIVVNVFAVIYGLSKIGAAFAIGGAVYAVVTGGTTAFYMAFFAAFAVVMVKRYDGMAMFATVMTLLCAFVI</sequence>